<evidence type="ECO:0000256" key="1">
    <source>
        <dbReference type="ARBA" id="ARBA00022670"/>
    </source>
</evidence>
<evidence type="ECO:0000256" key="4">
    <source>
        <dbReference type="ARBA" id="ARBA00022722"/>
    </source>
</evidence>
<keyword evidence="3" id="KW-0548">Nucleotidyltransferase</keyword>
<dbReference type="InterPro" id="IPR041577">
    <property type="entry name" value="RT_RNaseH_2"/>
</dbReference>
<evidence type="ECO:0000256" key="8">
    <source>
        <dbReference type="ARBA" id="ARBA00022801"/>
    </source>
</evidence>
<name>A0A8T0KYZ4_PHAAN</name>
<keyword evidence="4" id="KW-0540">Nuclease</keyword>
<dbReference type="InterPro" id="IPR012337">
    <property type="entry name" value="RNaseH-like_sf"/>
</dbReference>
<keyword evidence="10" id="KW-0229">DNA integration</keyword>
<dbReference type="CDD" id="cd01647">
    <property type="entry name" value="RT_LTR"/>
    <property type="match status" value="1"/>
</dbReference>
<feature type="region of interest" description="Disordered" evidence="16">
    <location>
        <begin position="181"/>
        <end position="213"/>
    </location>
</feature>
<comment type="caution">
    <text evidence="20">The sequence shown here is derived from an EMBL/GenBank/DDBJ whole genome shotgun (WGS) entry which is preliminary data.</text>
</comment>
<dbReference type="SUPFAM" id="SSF56672">
    <property type="entry name" value="DNA/RNA polymerases"/>
    <property type="match status" value="1"/>
</dbReference>
<keyword evidence="11" id="KW-0695">RNA-directed DNA polymerase</keyword>
<evidence type="ECO:0000256" key="7">
    <source>
        <dbReference type="ARBA" id="ARBA00022759"/>
    </source>
</evidence>
<dbReference type="GO" id="GO:0003677">
    <property type="term" value="F:DNA binding"/>
    <property type="evidence" value="ECO:0007669"/>
    <property type="project" value="UniProtKB-KW"/>
</dbReference>
<feature type="domain" description="Reverse transcriptase" evidence="17">
    <location>
        <begin position="651"/>
        <end position="830"/>
    </location>
</feature>
<evidence type="ECO:0000256" key="6">
    <source>
        <dbReference type="ARBA" id="ARBA00022750"/>
    </source>
</evidence>
<protein>
    <submittedName>
        <fullName evidence="20">Uncharacterized protein</fullName>
    </submittedName>
</protein>
<dbReference type="InterPro" id="IPR021109">
    <property type="entry name" value="Peptidase_aspartic_dom_sf"/>
</dbReference>
<dbReference type="Pfam" id="PF03732">
    <property type="entry name" value="Retrotrans_gag"/>
    <property type="match status" value="1"/>
</dbReference>
<feature type="compositionally biased region" description="Basic and acidic residues" evidence="16">
    <location>
        <begin position="189"/>
        <end position="213"/>
    </location>
</feature>
<evidence type="ECO:0000256" key="11">
    <source>
        <dbReference type="ARBA" id="ARBA00022918"/>
    </source>
</evidence>
<dbReference type="InterPro" id="IPR005162">
    <property type="entry name" value="Retrotrans_gag_dom"/>
</dbReference>
<keyword evidence="7" id="KW-0255">Endonuclease</keyword>
<keyword evidence="9" id="KW-0460">Magnesium</keyword>
<evidence type="ECO:0000259" key="18">
    <source>
        <dbReference type="PROSITE" id="PS50879"/>
    </source>
</evidence>
<dbReference type="GO" id="GO:0006508">
    <property type="term" value="P:proteolysis"/>
    <property type="evidence" value="ECO:0007669"/>
    <property type="project" value="UniProtKB-KW"/>
</dbReference>
<dbReference type="EMBL" id="JABFOF010000002">
    <property type="protein sequence ID" value="KAG2404452.1"/>
    <property type="molecule type" value="Genomic_DNA"/>
</dbReference>
<keyword evidence="13" id="KW-0238">DNA-binding</keyword>
<evidence type="ECO:0000256" key="15">
    <source>
        <dbReference type="ARBA" id="ARBA00023268"/>
    </source>
</evidence>
<gene>
    <name evidence="20" type="ORF">HKW66_Vig0113740</name>
</gene>
<dbReference type="GO" id="GO:0015074">
    <property type="term" value="P:DNA integration"/>
    <property type="evidence" value="ECO:0007669"/>
    <property type="project" value="UniProtKB-KW"/>
</dbReference>
<sequence length="1617" mass="183775">MRLTNLLPFTEAIMQANMPDKPPPTLERYNGSEDPDDHLRNFIDAMAFYTDSDPVICRAFSLSLKGEALEWFHKLPRNSIDCFATVESLFRKQYAANKKPAMTATELVHTRQEKDETLKAFMQRYIETARRVPDITPTFIISNLSSCLRPGQVSEQLYADPPASMEELQSTMAKFIRIEDHRNSRRKHQQEVPNRDYKPDRPPRKESGWTSKYDRYTTLNAPRARVLEEALHAELLTARRSATPKNADNNKTCRFHMNRGHDTEECNTVRDELERLVRAGYLQNYVKERVSTRATTPRRRDPPRRSPQRSPPKDDRHQRERSVRGRIDTISGGFAGGGVSASARKRHLRQLKSVHMIERQALSIPDITFTNADFHAPDPDHDDPMVITANIARYDVSKVLVDQGSSVNILYWSTFQKMDLSEDLIAPFNEQIVGFSRERVDTRGYLDLRTRLGTSREAPERRVRFLLVEANASYNALLGRPCLNAFGAIVSTPHLAMKFPTDHGGICTVRADQRTARQCYVAGLKITPFVPTRRTKGPEAAAVDLDPRTNVDERLHPQGEVKLLSLTTDTSKTTSIGGDLTSSEEHDLGHILRNNADLFAWTTADMPGIHPGVMAHKLSIFREARPVAQKKRRVGEERRQAIQAEVGKLLNAQFIRELTYTTWLSNVVMVKKSNGQWRMCVDFTDLNKACPKDSYPLPSIDRLVDGASGHVILSFLDAYSGYNQIPMYEPDQSKTAFITERANYCYEVMPFGLKNAGATYQRLMDKVFHHQIGRCMDVYVDDMVIRSNSVEQHLQDLKEVFAQLRRYSMRLNPAKCTFGVPAGKFLGFMLTRRGIEANPDKCKAVLDMPAPKTLREVQRLVGRLTALSRFIPRLAEYIKPILKNLKKGSTQHWDNDCETAFSTVKHILTSPPIMARPDEGSDLQLYLAASPYAVSAALIQEIPSLKLIYFISRSLQGAEERYSRIEKFALALLTASRRLRPYFQSHQVIVRTDQPIAKILRKPDLAGRMVAWSMELSEFGLRYEPRGSVKGQHLADFAAELTPAPKNSATKWLLSVDGSSDKKGGGAGVVLEGPDDLVLEQAIIFKFPTSNNQAEYEALIAGLSLARELSVERLECRMDSKLVVNHVNGIYQVKDNQLLRYYHKVQTLLRNFVEVNVLHVPREQNARADLLSKLTHSKERAQLSSIIRMTLDRPGVEAFVTNVSTPIADWRQKVKDLMERQDKGVSITAAESKHIARFVCIGDDLYRRGHSTPLLKCLSEEEADYVLRELHTGMCGFHSGKRTLRGRVLRAGYYWPTLDRDCEIFVKKCISCQAHGHDIRAPPEDLHNIVSPWPFAQWGLDIVGPLPIAKAQNKFLLVAVDYFTKWIEAEPLSVISAQRVQKFIWRLICRFGLPQKIITDNGRQFIERKLEDYLISLGIKHVTSSVEHPQTNGQAEAANKAILTELKKRLGEAKSLWVEELPEVLWAYRCTPHGSTGDTPFNLTYGTDAMLPVEVGEPSLRRQITDMSLNEEQLRTNLDVLPERREVATIHAEAQKRMLSRRYNTKVKPRTFKSGDLVWRKRGEARKNRAHGKLAANWEGPFRVVEDMSNGAYRLQLLDGHPVPNTWNATHLKYYFS</sequence>
<dbReference type="SUPFAM" id="SSF53098">
    <property type="entry name" value="Ribonuclease H-like"/>
    <property type="match status" value="2"/>
</dbReference>
<keyword evidence="6" id="KW-0064">Aspartyl protease</keyword>
<dbReference type="CDD" id="cd00303">
    <property type="entry name" value="retropepsin_like"/>
    <property type="match status" value="1"/>
</dbReference>
<dbReference type="PANTHER" id="PTHR37984:SF5">
    <property type="entry name" value="PROTEIN NYNRIN-LIKE"/>
    <property type="match status" value="1"/>
</dbReference>
<dbReference type="Pfam" id="PF24626">
    <property type="entry name" value="SH3_Tf2-1"/>
    <property type="match status" value="1"/>
</dbReference>
<organism evidence="20 21">
    <name type="scientific">Phaseolus angularis</name>
    <name type="common">Azuki bean</name>
    <name type="synonym">Vigna angularis</name>
    <dbReference type="NCBI Taxonomy" id="3914"/>
    <lineage>
        <taxon>Eukaryota</taxon>
        <taxon>Viridiplantae</taxon>
        <taxon>Streptophyta</taxon>
        <taxon>Embryophyta</taxon>
        <taxon>Tracheophyta</taxon>
        <taxon>Spermatophyta</taxon>
        <taxon>Magnoliopsida</taxon>
        <taxon>eudicotyledons</taxon>
        <taxon>Gunneridae</taxon>
        <taxon>Pentapetalae</taxon>
        <taxon>rosids</taxon>
        <taxon>fabids</taxon>
        <taxon>Fabales</taxon>
        <taxon>Fabaceae</taxon>
        <taxon>Papilionoideae</taxon>
        <taxon>50 kb inversion clade</taxon>
        <taxon>NPAAA clade</taxon>
        <taxon>indigoferoid/millettioid clade</taxon>
        <taxon>Phaseoleae</taxon>
        <taxon>Vigna</taxon>
    </lineage>
</organism>
<feature type="compositionally biased region" description="Basic and acidic residues" evidence="16">
    <location>
        <begin position="311"/>
        <end position="327"/>
    </location>
</feature>
<dbReference type="Pfam" id="PF00665">
    <property type="entry name" value="rve"/>
    <property type="match status" value="1"/>
</dbReference>
<dbReference type="Pfam" id="PF13456">
    <property type="entry name" value="RVT_3"/>
    <property type="match status" value="1"/>
</dbReference>
<dbReference type="InterPro" id="IPR036397">
    <property type="entry name" value="RNaseH_sf"/>
</dbReference>
<dbReference type="Gene3D" id="3.30.70.270">
    <property type="match status" value="2"/>
</dbReference>
<evidence type="ECO:0000259" key="17">
    <source>
        <dbReference type="PROSITE" id="PS50878"/>
    </source>
</evidence>
<reference evidence="20 21" key="1">
    <citation type="submission" date="2020-05" db="EMBL/GenBank/DDBJ databases">
        <title>Vigna angularis (adzuki bean) Var. LongXiaoDou No. 4 denovo assembly.</title>
        <authorList>
            <person name="Xiang H."/>
        </authorList>
    </citation>
    <scope>NUCLEOTIDE SEQUENCE [LARGE SCALE GENOMIC DNA]</scope>
    <source>
        <tissue evidence="20">Leaf</tissue>
    </source>
</reference>
<dbReference type="Gene3D" id="2.40.70.10">
    <property type="entry name" value="Acid Proteases"/>
    <property type="match status" value="1"/>
</dbReference>
<evidence type="ECO:0000313" key="20">
    <source>
        <dbReference type="EMBL" id="KAG2404452.1"/>
    </source>
</evidence>
<dbReference type="GO" id="GO:0003887">
    <property type="term" value="F:DNA-directed DNA polymerase activity"/>
    <property type="evidence" value="ECO:0007669"/>
    <property type="project" value="UniProtKB-KW"/>
</dbReference>
<dbReference type="InterPro" id="IPR002156">
    <property type="entry name" value="RNaseH_domain"/>
</dbReference>
<evidence type="ECO:0000256" key="16">
    <source>
        <dbReference type="SAM" id="MobiDB-lite"/>
    </source>
</evidence>
<dbReference type="InterPro" id="IPR001584">
    <property type="entry name" value="Integrase_cat-core"/>
</dbReference>
<dbReference type="InterPro" id="IPR041588">
    <property type="entry name" value="Integrase_H2C2"/>
</dbReference>
<evidence type="ECO:0000256" key="5">
    <source>
        <dbReference type="ARBA" id="ARBA00022723"/>
    </source>
</evidence>
<dbReference type="CDD" id="cd09279">
    <property type="entry name" value="RNase_HI_like"/>
    <property type="match status" value="1"/>
</dbReference>
<evidence type="ECO:0000256" key="14">
    <source>
        <dbReference type="ARBA" id="ARBA00023172"/>
    </source>
</evidence>
<feature type="region of interest" description="Disordered" evidence="16">
    <location>
        <begin position="287"/>
        <end position="341"/>
    </location>
</feature>
<feature type="domain" description="Integrase catalytic" evidence="19">
    <location>
        <begin position="1330"/>
        <end position="1488"/>
    </location>
</feature>
<evidence type="ECO:0000256" key="10">
    <source>
        <dbReference type="ARBA" id="ARBA00022908"/>
    </source>
</evidence>
<evidence type="ECO:0000256" key="2">
    <source>
        <dbReference type="ARBA" id="ARBA00022679"/>
    </source>
</evidence>
<dbReference type="PROSITE" id="PS50994">
    <property type="entry name" value="INTEGRASE"/>
    <property type="match status" value="1"/>
</dbReference>
<keyword evidence="12" id="KW-0239">DNA-directed DNA polymerase</keyword>
<feature type="domain" description="RNase H type-1" evidence="18">
    <location>
        <begin position="1048"/>
        <end position="1177"/>
    </location>
</feature>
<keyword evidence="8" id="KW-0378">Hydrolase</keyword>
<dbReference type="Gene3D" id="3.10.10.10">
    <property type="entry name" value="HIV Type 1 Reverse Transcriptase, subunit A, domain 1"/>
    <property type="match status" value="1"/>
</dbReference>
<proteinExistence type="predicted"/>
<dbReference type="InterPro" id="IPR043502">
    <property type="entry name" value="DNA/RNA_pol_sf"/>
</dbReference>
<dbReference type="InterPro" id="IPR050951">
    <property type="entry name" value="Retrovirus_Pol_polyprotein"/>
</dbReference>
<dbReference type="Proteomes" id="UP000743370">
    <property type="component" value="Unassembled WGS sequence"/>
</dbReference>
<dbReference type="Gene3D" id="1.10.340.70">
    <property type="match status" value="1"/>
</dbReference>
<dbReference type="InterPro" id="IPR043128">
    <property type="entry name" value="Rev_trsase/Diguanyl_cyclase"/>
</dbReference>
<evidence type="ECO:0000256" key="13">
    <source>
        <dbReference type="ARBA" id="ARBA00023125"/>
    </source>
</evidence>
<keyword evidence="14" id="KW-0233">DNA recombination</keyword>
<keyword evidence="5" id="KW-0479">Metal-binding</keyword>
<keyword evidence="2" id="KW-0808">Transferase</keyword>
<dbReference type="GO" id="GO:0006310">
    <property type="term" value="P:DNA recombination"/>
    <property type="evidence" value="ECO:0007669"/>
    <property type="project" value="UniProtKB-KW"/>
</dbReference>
<dbReference type="GO" id="GO:0004190">
    <property type="term" value="F:aspartic-type endopeptidase activity"/>
    <property type="evidence" value="ECO:0007669"/>
    <property type="project" value="UniProtKB-KW"/>
</dbReference>
<dbReference type="Pfam" id="PF17921">
    <property type="entry name" value="Integrase_H2C2"/>
    <property type="match status" value="1"/>
</dbReference>
<dbReference type="Gene3D" id="3.30.420.10">
    <property type="entry name" value="Ribonuclease H-like superfamily/Ribonuclease H"/>
    <property type="match status" value="2"/>
</dbReference>
<dbReference type="PROSITE" id="PS50878">
    <property type="entry name" value="RT_POL"/>
    <property type="match status" value="1"/>
</dbReference>
<dbReference type="Pfam" id="PF17919">
    <property type="entry name" value="RT_RNaseH_2"/>
    <property type="match status" value="1"/>
</dbReference>
<dbReference type="InterPro" id="IPR056924">
    <property type="entry name" value="SH3_Tf2-1"/>
</dbReference>
<dbReference type="GO" id="GO:0046872">
    <property type="term" value="F:metal ion binding"/>
    <property type="evidence" value="ECO:0007669"/>
    <property type="project" value="UniProtKB-KW"/>
</dbReference>
<evidence type="ECO:0000313" key="21">
    <source>
        <dbReference type="Proteomes" id="UP000743370"/>
    </source>
</evidence>
<dbReference type="InterPro" id="IPR000477">
    <property type="entry name" value="RT_dom"/>
</dbReference>
<dbReference type="GO" id="GO:0004523">
    <property type="term" value="F:RNA-DNA hybrid ribonuclease activity"/>
    <property type="evidence" value="ECO:0007669"/>
    <property type="project" value="InterPro"/>
</dbReference>
<evidence type="ECO:0000256" key="3">
    <source>
        <dbReference type="ARBA" id="ARBA00022695"/>
    </source>
</evidence>
<accession>A0A8T0KYZ4</accession>
<evidence type="ECO:0000256" key="9">
    <source>
        <dbReference type="ARBA" id="ARBA00022842"/>
    </source>
</evidence>
<evidence type="ECO:0000256" key="12">
    <source>
        <dbReference type="ARBA" id="ARBA00022932"/>
    </source>
</evidence>
<dbReference type="GO" id="GO:0003964">
    <property type="term" value="F:RNA-directed DNA polymerase activity"/>
    <property type="evidence" value="ECO:0007669"/>
    <property type="project" value="UniProtKB-KW"/>
</dbReference>
<keyword evidence="15" id="KW-0511">Multifunctional enzyme</keyword>
<dbReference type="PROSITE" id="PS50879">
    <property type="entry name" value="RNASE_H_1"/>
    <property type="match status" value="1"/>
</dbReference>
<dbReference type="Pfam" id="PF00078">
    <property type="entry name" value="RVT_1"/>
    <property type="match status" value="1"/>
</dbReference>
<evidence type="ECO:0000259" key="19">
    <source>
        <dbReference type="PROSITE" id="PS50994"/>
    </source>
</evidence>
<keyword evidence="1" id="KW-0645">Protease</keyword>
<dbReference type="PANTHER" id="PTHR37984">
    <property type="entry name" value="PROTEIN CBG26694"/>
    <property type="match status" value="1"/>
</dbReference>